<dbReference type="EMBL" id="CM046395">
    <property type="protein sequence ID" value="KAI8543334.1"/>
    <property type="molecule type" value="Genomic_DNA"/>
</dbReference>
<reference evidence="1" key="1">
    <citation type="submission" date="2022-02" db="EMBL/GenBank/DDBJ databases">
        <title>Plant Genome Project.</title>
        <authorList>
            <person name="Zhang R.-G."/>
        </authorList>
    </citation>
    <scope>NUCLEOTIDE SEQUENCE</scope>
    <source>
        <strain evidence="1">AT1</strain>
    </source>
</reference>
<gene>
    <name evidence="1" type="ORF">RHMOL_Rhmol08G0208900</name>
</gene>
<evidence type="ECO:0000313" key="1">
    <source>
        <dbReference type="EMBL" id="KAI8543334.1"/>
    </source>
</evidence>
<keyword evidence="2" id="KW-1185">Reference proteome</keyword>
<evidence type="ECO:0000313" key="2">
    <source>
        <dbReference type="Proteomes" id="UP001062846"/>
    </source>
</evidence>
<accession>A0ACC0MRS4</accession>
<dbReference type="Proteomes" id="UP001062846">
    <property type="component" value="Chromosome 8"/>
</dbReference>
<comment type="caution">
    <text evidence="1">The sequence shown here is derived from an EMBL/GenBank/DDBJ whole genome shotgun (WGS) entry which is preliminary data.</text>
</comment>
<proteinExistence type="predicted"/>
<protein>
    <submittedName>
        <fullName evidence="1">Uncharacterized protein</fullName>
    </submittedName>
</protein>
<organism evidence="1 2">
    <name type="scientific">Rhododendron molle</name>
    <name type="common">Chinese azalea</name>
    <name type="synonym">Azalea mollis</name>
    <dbReference type="NCBI Taxonomy" id="49168"/>
    <lineage>
        <taxon>Eukaryota</taxon>
        <taxon>Viridiplantae</taxon>
        <taxon>Streptophyta</taxon>
        <taxon>Embryophyta</taxon>
        <taxon>Tracheophyta</taxon>
        <taxon>Spermatophyta</taxon>
        <taxon>Magnoliopsida</taxon>
        <taxon>eudicotyledons</taxon>
        <taxon>Gunneridae</taxon>
        <taxon>Pentapetalae</taxon>
        <taxon>asterids</taxon>
        <taxon>Ericales</taxon>
        <taxon>Ericaceae</taxon>
        <taxon>Ericoideae</taxon>
        <taxon>Rhodoreae</taxon>
        <taxon>Rhododendron</taxon>
    </lineage>
</organism>
<sequence>MKKLITFLHLFIVLLCLSSHFLSFNAVPITRTRSLKLGSKLEYGISQNTHLVKTEEKTEAERIEIIRRVDVELNDYPGSGANNRHTPIPKLGRGCVDC</sequence>
<name>A0ACC0MRS4_RHOML</name>